<name>A0ABU8WD20_9BURK</name>
<proteinExistence type="predicted"/>
<protein>
    <submittedName>
        <fullName evidence="1">YidB family protein</fullName>
    </submittedName>
</protein>
<accession>A0ABU8WD20</accession>
<comment type="caution">
    <text evidence="1">The sequence shown here is derived from an EMBL/GenBank/DDBJ whole genome shotgun (WGS) entry which is preliminary data.</text>
</comment>
<dbReference type="Pfam" id="PF20159">
    <property type="entry name" value="YidB"/>
    <property type="match status" value="1"/>
</dbReference>
<reference evidence="1 2" key="1">
    <citation type="submission" date="2024-03" db="EMBL/GenBank/DDBJ databases">
        <title>Novel species of the genus Variovorax.</title>
        <authorList>
            <person name="Liu Q."/>
            <person name="Xin Y.-H."/>
        </authorList>
    </citation>
    <scope>NUCLEOTIDE SEQUENCE [LARGE SCALE GENOMIC DNA]</scope>
    <source>
        <strain evidence="1 2">KACC 18900</strain>
    </source>
</reference>
<dbReference type="Gene3D" id="1.10.10.690">
    <property type="entry name" value="YidB-like"/>
    <property type="match status" value="1"/>
</dbReference>
<gene>
    <name evidence="1" type="ORF">WKW82_01505</name>
</gene>
<keyword evidence="2" id="KW-1185">Reference proteome</keyword>
<dbReference type="SUPFAM" id="SSF140804">
    <property type="entry name" value="YidB-like"/>
    <property type="match status" value="1"/>
</dbReference>
<organism evidence="1 2">
    <name type="scientific">Variovorax rhizosphaerae</name>
    <dbReference type="NCBI Taxonomy" id="1836200"/>
    <lineage>
        <taxon>Bacteria</taxon>
        <taxon>Pseudomonadati</taxon>
        <taxon>Pseudomonadota</taxon>
        <taxon>Betaproteobacteria</taxon>
        <taxon>Burkholderiales</taxon>
        <taxon>Comamonadaceae</taxon>
        <taxon>Variovorax</taxon>
    </lineage>
</organism>
<evidence type="ECO:0000313" key="2">
    <source>
        <dbReference type="Proteomes" id="UP001385892"/>
    </source>
</evidence>
<dbReference type="Proteomes" id="UP001385892">
    <property type="component" value="Unassembled WGS sequence"/>
</dbReference>
<dbReference type="EMBL" id="JBBKZT010000001">
    <property type="protein sequence ID" value="MEJ8845304.1"/>
    <property type="molecule type" value="Genomic_DNA"/>
</dbReference>
<dbReference type="InterPro" id="IPR027405">
    <property type="entry name" value="YidB-like"/>
</dbReference>
<sequence>MRFSNVGCHTSRAVGRAKRGNTMGLLDSVLGQVLGAVGQTQPQQHGGLVGFGGELGGIAGALGGLLANNGAVGGLGGLVSKFEQAGMGDVIGSWIGKGDNAPISGNQLGEVLGGDAISGIASKLGVDTTTLLPMLATMLPSLIDQLTPHGKVPEQGLGNQDDLLSSLSGLLQKG</sequence>
<dbReference type="InterPro" id="IPR045372">
    <property type="entry name" value="YidB"/>
</dbReference>
<evidence type="ECO:0000313" key="1">
    <source>
        <dbReference type="EMBL" id="MEJ8845304.1"/>
    </source>
</evidence>